<dbReference type="EMBL" id="JABANO010033924">
    <property type="protein sequence ID" value="KAF4705982.1"/>
    <property type="molecule type" value="Genomic_DNA"/>
</dbReference>
<organism evidence="1 2">
    <name type="scientific">Perkinsus olseni</name>
    <name type="common">Perkinsus atlanticus</name>
    <dbReference type="NCBI Taxonomy" id="32597"/>
    <lineage>
        <taxon>Eukaryota</taxon>
        <taxon>Sar</taxon>
        <taxon>Alveolata</taxon>
        <taxon>Perkinsozoa</taxon>
        <taxon>Perkinsea</taxon>
        <taxon>Perkinsida</taxon>
        <taxon>Perkinsidae</taxon>
        <taxon>Perkinsus</taxon>
    </lineage>
</organism>
<keyword evidence="2" id="KW-1185">Reference proteome</keyword>
<evidence type="ECO:0000313" key="2">
    <source>
        <dbReference type="Proteomes" id="UP000553632"/>
    </source>
</evidence>
<reference evidence="1 2" key="1">
    <citation type="submission" date="2020-04" db="EMBL/GenBank/DDBJ databases">
        <title>Perkinsus olseni comparative genomics.</title>
        <authorList>
            <person name="Bogema D.R."/>
        </authorList>
    </citation>
    <scope>NUCLEOTIDE SEQUENCE [LARGE SCALE GENOMIC DNA]</scope>
    <source>
        <strain evidence="1 2">ATCC PRA-207</strain>
    </source>
</reference>
<evidence type="ECO:0000313" key="1">
    <source>
        <dbReference type="EMBL" id="KAF4705982.1"/>
    </source>
</evidence>
<dbReference type="Proteomes" id="UP000553632">
    <property type="component" value="Unassembled WGS sequence"/>
</dbReference>
<comment type="caution">
    <text evidence="1">The sequence shown here is derived from an EMBL/GenBank/DDBJ whole genome shotgun (WGS) entry which is preliminary data.</text>
</comment>
<accession>A0A7J6QCM6</accession>
<dbReference type="AlphaFoldDB" id="A0A7J6QCM6"/>
<proteinExistence type="predicted"/>
<protein>
    <submittedName>
        <fullName evidence="1">Uncharacterized protein</fullName>
    </submittedName>
</protein>
<gene>
    <name evidence="1" type="ORF">FOZ63_006663</name>
</gene>
<sequence length="432" mass="48449">MWRPSVPKFSVARPLGPPEVLTDRLIAEDLEDRFSVVSFTPSADELSLLAQQEALSDASLFAVSSDRGDYHAAHPLSMDAALYFAHQSPLAGPTFRPRTCWWSSFLDPHGWKDYGWIDTVLVDTPLPTDKGEDDWKQHEVRRWREFWDARDAVITDRCLDYLRSGPMLPLCGYAVAGFMPTPERWHEDDLAGRVLLLSGLAVGKSTTFSSDRDYTGHVPAAYEVLSWLLAGGACVQAVCIHTSNHVMVDEEAASCLRHEANVICCCESHCREALYLITRLAHYRPLVSTDRSLYCYRSLRAFEASGLGPDGKRSGLTASEMVVAALLESDSHGLEAQRLRQLPTELFRREAHEVRYFGKATQEEVDRVRRRGQLPAYFHHSIRTGEISAERLIEDLVRFYSGQAAAGRTSVTRATPTMEISEIVEDEDEAAE</sequence>
<dbReference type="OMA" id="PERWHED"/>
<name>A0A7J6QCM6_PEROL</name>